<dbReference type="SUPFAM" id="SSF54928">
    <property type="entry name" value="RNA-binding domain, RBD"/>
    <property type="match status" value="2"/>
</dbReference>
<dbReference type="CDD" id="cd00590">
    <property type="entry name" value="RRM_SF"/>
    <property type="match status" value="2"/>
</dbReference>
<proteinExistence type="predicted"/>
<dbReference type="InterPro" id="IPR050502">
    <property type="entry name" value="Euk_RNA-bind_prot"/>
</dbReference>
<dbReference type="PROSITE" id="PS50102">
    <property type="entry name" value="RRM"/>
    <property type="match status" value="2"/>
</dbReference>
<dbReference type="Pfam" id="PF00076">
    <property type="entry name" value="RRM_1"/>
    <property type="match status" value="2"/>
</dbReference>
<organism evidence="4 5">
    <name type="scientific">Malassezia vespertilionis</name>
    <dbReference type="NCBI Taxonomy" id="2020962"/>
    <lineage>
        <taxon>Eukaryota</taxon>
        <taxon>Fungi</taxon>
        <taxon>Dikarya</taxon>
        <taxon>Basidiomycota</taxon>
        <taxon>Ustilaginomycotina</taxon>
        <taxon>Malasseziomycetes</taxon>
        <taxon>Malasseziales</taxon>
        <taxon>Malasseziaceae</taxon>
        <taxon>Malassezia</taxon>
    </lineage>
</organism>
<dbReference type="Gene3D" id="3.30.70.330">
    <property type="match status" value="2"/>
</dbReference>
<dbReference type="SMART" id="SM00360">
    <property type="entry name" value="RRM"/>
    <property type="match status" value="2"/>
</dbReference>
<dbReference type="Proteomes" id="UP000232875">
    <property type="component" value="Unassembled WGS sequence"/>
</dbReference>
<name>A0A2N1JAP9_9BASI</name>
<dbReference type="AlphaFoldDB" id="A0A2N1JAP9"/>
<feature type="domain" description="RRM" evidence="3">
    <location>
        <begin position="146"/>
        <end position="224"/>
    </location>
</feature>
<dbReference type="OrthoDB" id="6730379at2759"/>
<dbReference type="PANTHER" id="PTHR48025">
    <property type="entry name" value="OS02G0815200 PROTEIN"/>
    <property type="match status" value="1"/>
</dbReference>
<evidence type="ECO:0000313" key="4">
    <source>
        <dbReference type="EMBL" id="PKI83619.1"/>
    </source>
</evidence>
<dbReference type="InterPro" id="IPR035979">
    <property type="entry name" value="RBD_domain_sf"/>
</dbReference>
<evidence type="ECO:0000313" key="5">
    <source>
        <dbReference type="Proteomes" id="UP000232875"/>
    </source>
</evidence>
<keyword evidence="5" id="KW-1185">Reference proteome</keyword>
<evidence type="ECO:0000256" key="1">
    <source>
        <dbReference type="ARBA" id="ARBA00022884"/>
    </source>
</evidence>
<evidence type="ECO:0000256" key="2">
    <source>
        <dbReference type="PROSITE-ProRule" id="PRU00176"/>
    </source>
</evidence>
<reference evidence="4 5" key="1">
    <citation type="submission" date="2017-10" db="EMBL/GenBank/DDBJ databases">
        <title>A novel species of cold-tolerant Malassezia isolated from bats.</title>
        <authorList>
            <person name="Lorch J.M."/>
            <person name="Palmer J.M."/>
            <person name="Vanderwolf K.J."/>
            <person name="Schmidt K.Z."/>
            <person name="Verant M.L."/>
            <person name="Weller T.J."/>
            <person name="Blehert D.S."/>
        </authorList>
    </citation>
    <scope>NUCLEOTIDE SEQUENCE [LARGE SCALE GENOMIC DNA]</scope>
    <source>
        <strain evidence="4 5">NWHC:44797-103</strain>
    </source>
</reference>
<dbReference type="STRING" id="2020962.A0A2N1JAP9"/>
<sequence>MHHIDDERPSVPENYTEISVNNIPMTESMIDLQKLFRRLGSVKEIQLTMRKGKHKLYGRVSFIAAEQAKRAVERLNTEEAFKPMTAKPYKELAARIAEAPRSMGYDEARETVPVYAKMNTTKTGALDAKSTPADCEKRGAADTQDRAAHISNLGASVSNDTLVQLFAPYFLTKATVMRRQKYPRVSRGFALVEFDTPENLRKAMREKNGAELHGRCIEITKMHTRS</sequence>
<dbReference type="GO" id="GO:0003729">
    <property type="term" value="F:mRNA binding"/>
    <property type="evidence" value="ECO:0007669"/>
    <property type="project" value="TreeGrafter"/>
</dbReference>
<dbReference type="PANTHER" id="PTHR48025:SF1">
    <property type="entry name" value="RRM DOMAIN-CONTAINING PROTEIN"/>
    <property type="match status" value="1"/>
</dbReference>
<protein>
    <recommendedName>
        <fullName evidence="3">RRM domain-containing protein</fullName>
    </recommendedName>
</protein>
<dbReference type="InterPro" id="IPR012677">
    <property type="entry name" value="Nucleotide-bd_a/b_plait_sf"/>
</dbReference>
<gene>
    <name evidence="4" type="ORF">MVES_002609</name>
</gene>
<feature type="domain" description="RRM" evidence="3">
    <location>
        <begin position="16"/>
        <end position="99"/>
    </location>
</feature>
<accession>A0A2N1JAP9</accession>
<evidence type="ECO:0000259" key="3">
    <source>
        <dbReference type="PROSITE" id="PS50102"/>
    </source>
</evidence>
<dbReference type="InterPro" id="IPR000504">
    <property type="entry name" value="RRM_dom"/>
</dbReference>
<keyword evidence="1 2" id="KW-0694">RNA-binding</keyword>
<dbReference type="EMBL" id="KZ454991">
    <property type="protein sequence ID" value="PKI83619.1"/>
    <property type="molecule type" value="Genomic_DNA"/>
</dbReference>